<dbReference type="Proteomes" id="UP000677228">
    <property type="component" value="Unassembled WGS sequence"/>
</dbReference>
<accession>A0A814D7N1</accession>
<dbReference type="PANTHER" id="PTHR34385:SF1">
    <property type="entry name" value="PEPTIDOGLYCAN L-ALANYL-D-GLUTAMATE ENDOPEPTIDASE CWLK"/>
    <property type="match status" value="1"/>
</dbReference>
<dbReference type="InterPro" id="IPR052179">
    <property type="entry name" value="DD-CPase-like"/>
</dbReference>
<feature type="domain" description="D-alanyl-D-alanine carboxypeptidase-like core" evidence="1">
    <location>
        <begin position="64"/>
        <end position="180"/>
    </location>
</feature>
<evidence type="ECO:0000313" key="3">
    <source>
        <dbReference type="EMBL" id="CAF1305808.1"/>
    </source>
</evidence>
<dbReference type="InterPro" id="IPR009045">
    <property type="entry name" value="Zn_M74/Hedgehog-like"/>
</dbReference>
<sequence length="189" mass="21028">MSVLCSPSDCHVGGYTSQTANSLPITLMKGNDDVEYSVVKILQEHLSDPASYSLSPYESDNTMTITTACSYDKIRTAALRDGVAIKISSGFRVLARQQYFYDCYITQQCNDGNFAAVPGTSNHGTGIALDLNTNCGKQTDEKPPAECQTSDVYQWLYENGHNYGFVRTVKSEPWHWEYRGIGVQRPDWA</sequence>
<dbReference type="PANTHER" id="PTHR34385">
    <property type="entry name" value="D-ALANYL-D-ALANINE CARBOXYPEPTIDASE"/>
    <property type="match status" value="1"/>
</dbReference>
<gene>
    <name evidence="2" type="ORF">GPM918_LOCUS11366</name>
    <name evidence="3" type="ORF">OVA965_LOCUS28754</name>
    <name evidence="4" type="ORF">SRO942_LOCUS11365</name>
    <name evidence="5" type="ORF">TMI583_LOCUS29513</name>
</gene>
<dbReference type="EMBL" id="CAJOBA010041377">
    <property type="protein sequence ID" value="CAF4112935.1"/>
    <property type="molecule type" value="Genomic_DNA"/>
</dbReference>
<dbReference type="GO" id="GO:0006508">
    <property type="term" value="P:proteolysis"/>
    <property type="evidence" value="ECO:0007669"/>
    <property type="project" value="InterPro"/>
</dbReference>
<dbReference type="OrthoDB" id="2251794at2759"/>
<evidence type="ECO:0000313" key="6">
    <source>
        <dbReference type="Proteomes" id="UP000663829"/>
    </source>
</evidence>
<evidence type="ECO:0000313" key="2">
    <source>
        <dbReference type="EMBL" id="CAF0953362.1"/>
    </source>
</evidence>
<dbReference type="Proteomes" id="UP000681722">
    <property type="component" value="Unassembled WGS sequence"/>
</dbReference>
<dbReference type="EMBL" id="CAJOBC010002346">
    <property type="protein sequence ID" value="CAF3728768.1"/>
    <property type="molecule type" value="Genomic_DNA"/>
</dbReference>
<dbReference type="EMBL" id="CAJNOK010019795">
    <property type="protein sequence ID" value="CAF1305808.1"/>
    <property type="molecule type" value="Genomic_DNA"/>
</dbReference>
<evidence type="ECO:0000313" key="5">
    <source>
        <dbReference type="EMBL" id="CAF4112935.1"/>
    </source>
</evidence>
<dbReference type="Proteomes" id="UP000682733">
    <property type="component" value="Unassembled WGS sequence"/>
</dbReference>
<dbReference type="SUPFAM" id="SSF55166">
    <property type="entry name" value="Hedgehog/DD-peptidase"/>
    <property type="match status" value="1"/>
</dbReference>
<reference evidence="2" key="1">
    <citation type="submission" date="2021-02" db="EMBL/GenBank/DDBJ databases">
        <authorList>
            <person name="Nowell W R."/>
        </authorList>
    </citation>
    <scope>NUCLEOTIDE SEQUENCE</scope>
</reference>
<organism evidence="2 6">
    <name type="scientific">Didymodactylos carnosus</name>
    <dbReference type="NCBI Taxonomy" id="1234261"/>
    <lineage>
        <taxon>Eukaryota</taxon>
        <taxon>Metazoa</taxon>
        <taxon>Spiralia</taxon>
        <taxon>Gnathifera</taxon>
        <taxon>Rotifera</taxon>
        <taxon>Eurotatoria</taxon>
        <taxon>Bdelloidea</taxon>
        <taxon>Philodinida</taxon>
        <taxon>Philodinidae</taxon>
        <taxon>Didymodactylos</taxon>
    </lineage>
</organism>
<evidence type="ECO:0000259" key="1">
    <source>
        <dbReference type="Pfam" id="PF02557"/>
    </source>
</evidence>
<dbReference type="AlphaFoldDB" id="A0A814D7N1"/>
<dbReference type="EMBL" id="CAJNOQ010002347">
    <property type="protein sequence ID" value="CAF0953362.1"/>
    <property type="molecule type" value="Genomic_DNA"/>
</dbReference>
<dbReference type="Proteomes" id="UP000663829">
    <property type="component" value="Unassembled WGS sequence"/>
</dbReference>
<protein>
    <recommendedName>
        <fullName evidence="1">D-alanyl-D-alanine carboxypeptidase-like core domain-containing protein</fullName>
    </recommendedName>
</protein>
<keyword evidence="6" id="KW-1185">Reference proteome</keyword>
<dbReference type="GO" id="GO:0008233">
    <property type="term" value="F:peptidase activity"/>
    <property type="evidence" value="ECO:0007669"/>
    <property type="project" value="InterPro"/>
</dbReference>
<dbReference type="Gene3D" id="3.30.1380.10">
    <property type="match status" value="1"/>
</dbReference>
<proteinExistence type="predicted"/>
<comment type="caution">
    <text evidence="2">The sequence shown here is derived from an EMBL/GenBank/DDBJ whole genome shotgun (WGS) entry which is preliminary data.</text>
</comment>
<dbReference type="InterPro" id="IPR003709">
    <property type="entry name" value="VanY-like_core_dom"/>
</dbReference>
<dbReference type="Pfam" id="PF02557">
    <property type="entry name" value="VanY"/>
    <property type="match status" value="1"/>
</dbReference>
<dbReference type="CDD" id="cd14814">
    <property type="entry name" value="Peptidase_M15"/>
    <property type="match status" value="1"/>
</dbReference>
<name>A0A814D7N1_9BILA</name>
<evidence type="ECO:0000313" key="4">
    <source>
        <dbReference type="EMBL" id="CAF3728768.1"/>
    </source>
</evidence>